<proteinExistence type="predicted"/>
<name>Q474M9_CUPPJ</name>
<gene>
    <name evidence="1" type="ordered locus">Reut_A0774</name>
</gene>
<dbReference type="KEGG" id="reu:Reut_A0774"/>
<accession>Q474M9</accession>
<dbReference type="HOGENOM" id="CLU_1033169_0_0_4"/>
<reference evidence="1" key="1">
    <citation type="submission" date="2005-08" db="EMBL/GenBank/DDBJ databases">
        <title>Complete sequence of Chromosome1 of Ralstonia eutropha JMP134.</title>
        <authorList>
            <person name="Copeland A."/>
            <person name="Lucas S."/>
            <person name="Lapidus A."/>
            <person name="Barry K."/>
            <person name="Detter J.C."/>
            <person name="Glavina T."/>
            <person name="Hammon N."/>
            <person name="Israni S."/>
            <person name="Pitluck S."/>
            <person name="Goltsman E."/>
            <person name="Martinez M."/>
            <person name="Schmutz J."/>
            <person name="Larimer F."/>
            <person name="Land M."/>
            <person name="Lykidis A."/>
            <person name="Richardson P."/>
        </authorList>
    </citation>
    <scope>NUCLEOTIDE SEQUENCE</scope>
    <source>
        <strain evidence="1">JMP134</strain>
    </source>
</reference>
<protein>
    <submittedName>
        <fullName evidence="1">Uncharacterized protein</fullName>
    </submittedName>
</protein>
<sequence>MARRSRLIESPDSGKSRLGSYFMSQIQLYQIAYSEAVLQRLDPGYLPLINMGHDRHDWREYWPMRKFLLENELADDCYYGFFSPRFLEKTGLGHADVVRFIESCPADTDVVTFSPQPDMGAFFLNVFEQEELFEPGFLRASQAFLEFAGVQADLAGLIMDSRQIVFSNYFAAKPPFWRAWLALNEQLFAICEGEDSELKSALTFATPYPGQVQRKVFLMERIASLLLTLNPAWRVKAYSTFACAWSATRLGQFKLDAVLSDALKIAMREQGFGDYTSAFAQVRDRLR</sequence>
<dbReference type="STRING" id="264198.Reut_A0774"/>
<dbReference type="eggNOG" id="COG5010">
    <property type="taxonomic scope" value="Bacteria"/>
</dbReference>
<evidence type="ECO:0000313" key="1">
    <source>
        <dbReference type="EMBL" id="AAZ60154.1"/>
    </source>
</evidence>
<organism evidence="1">
    <name type="scientific">Cupriavidus pinatubonensis (strain JMP 134 / LMG 1197)</name>
    <name type="common">Cupriavidus necator (strain JMP 134)</name>
    <dbReference type="NCBI Taxonomy" id="264198"/>
    <lineage>
        <taxon>Bacteria</taxon>
        <taxon>Pseudomonadati</taxon>
        <taxon>Pseudomonadota</taxon>
        <taxon>Betaproteobacteria</taxon>
        <taxon>Burkholderiales</taxon>
        <taxon>Burkholderiaceae</taxon>
        <taxon>Cupriavidus</taxon>
    </lineage>
</organism>
<dbReference type="AlphaFoldDB" id="Q474M9"/>
<dbReference type="OrthoDB" id="101857at2"/>
<dbReference type="EMBL" id="CP000090">
    <property type="protein sequence ID" value="AAZ60154.1"/>
    <property type="molecule type" value="Genomic_DNA"/>
</dbReference>